<name>A0A3B0CKJ6_9BACL</name>
<dbReference type="Gene3D" id="2.160.20.10">
    <property type="entry name" value="Single-stranded right-handed beta-helix, Pectin lyase-like"/>
    <property type="match status" value="1"/>
</dbReference>
<dbReference type="OrthoDB" id="2482361at2"/>
<comment type="caution">
    <text evidence="1">The sequence shown here is derived from an EMBL/GenBank/DDBJ whole genome shotgun (WGS) entry which is preliminary data.</text>
</comment>
<evidence type="ECO:0000313" key="2">
    <source>
        <dbReference type="Proteomes" id="UP000282311"/>
    </source>
</evidence>
<evidence type="ECO:0008006" key="3">
    <source>
        <dbReference type="Google" id="ProtNLM"/>
    </source>
</evidence>
<evidence type="ECO:0000313" key="1">
    <source>
        <dbReference type="EMBL" id="RKN85500.1"/>
    </source>
</evidence>
<proteinExistence type="predicted"/>
<dbReference type="Proteomes" id="UP000282311">
    <property type="component" value="Unassembled WGS sequence"/>
</dbReference>
<dbReference type="EMBL" id="RBAH01000004">
    <property type="protein sequence ID" value="RKN85500.1"/>
    <property type="molecule type" value="Genomic_DNA"/>
</dbReference>
<keyword evidence="2" id="KW-1185">Reference proteome</keyword>
<sequence>MGEDRGSAIADSVRMSRRQLLTVFGAATAAVTAQSLLTGGPMLADGQTVTGQTYGNNGNCDCAFRTLTELQASVQLADGMIAVTYGYYAAGDGGGAVYMIAAGTLPEDGGSVVTLQNGLQARLFPGASVNYRIFGAVGDGVNDDGVQIKKAHAYANKAGLPVEHTSGDYWLKATNKIEIRTNVNWGATRFHIDESFNSKSDMKFMITSAKPSSAIVLDPAAKASLIAKLRPGTTQLPELAPYKNCLVFVVDKNDIVARREGYGTQWSKEEFFYVEEHGRIVGDIAWTFQDYTSLTAYPCDDGYLIIDGGTFYLSGNSPGSNQGYWNNGFQIRRSRTVIRNQWVGLEAGQADTALDPRNGFYTFNYAYEVLLDNVRLIPYEKDRGGSGQVPQGTYGIGGNRVLRATFRGVTAEGSKVHWGVFGTNMFKDFRVENCKLNRVDVHFHCWNLYIRDCEIGYRGLSLTGGGQLFVENTTRYGNNFIDFRPDYGARWDGDIRIRNCRIVVPHSGSMASVLYYNPSNYDYKCTIGYGRTIRIEDFIFDFSGAPAAVFPCWIMKLAAFSKTDEGQRLFFPVQLECRNISVHGREQGVRLLEIKDPRSFDVRRKGGYDEQKVTPNCSMRFEHIQLEKVPVQTSQSAAHVHFLLNALGSQAYDDEYALYPFIEIIDCRDFFGHFKGSIADVRFQSCLINCIDAYEGGAMRGRIAFDHCDFRADALDDGRNFLFLAATLGTRLTNCTVHAPIVNGSSRPDLVSRYEFLQVNQTLRYNHTNTKLAKELTDYYANAGTPVEPEFTLMLRSRHESESPYMLRRKGTTAQRPSASTLGSEKGFSYFDTELNQLLVWDGTRWVNPSRRTESLHFYAASAAGGAIPIRMERLAGHPTQEYLMPKAGRLPGYAAYAEAGGGTVPDVVFEVLKNGVPWLAGLNGPSGGQTYVIAPIAGSSDFAGGDRIGVRITGISGTSPLAGFIVDLNAEFVNY</sequence>
<protein>
    <recommendedName>
        <fullName evidence="3">Pectate lyase superfamily protein domain-containing protein</fullName>
    </recommendedName>
</protein>
<dbReference type="InterPro" id="IPR012334">
    <property type="entry name" value="Pectin_lyas_fold"/>
</dbReference>
<accession>A0A3B0CKJ6</accession>
<dbReference type="PROSITE" id="PS51318">
    <property type="entry name" value="TAT"/>
    <property type="match status" value="1"/>
</dbReference>
<organism evidence="1 2">
    <name type="scientific">Paenibacillus ginsengarvi</name>
    <dbReference type="NCBI Taxonomy" id="400777"/>
    <lineage>
        <taxon>Bacteria</taxon>
        <taxon>Bacillati</taxon>
        <taxon>Bacillota</taxon>
        <taxon>Bacilli</taxon>
        <taxon>Bacillales</taxon>
        <taxon>Paenibacillaceae</taxon>
        <taxon>Paenibacillus</taxon>
    </lineage>
</organism>
<reference evidence="1 2" key="1">
    <citation type="journal article" date="2007" name="Int. J. Syst. Evol. Microbiol.">
        <title>Paenibacillus ginsengarvi sp. nov., isolated from soil from ginseng cultivation.</title>
        <authorList>
            <person name="Yoon M.H."/>
            <person name="Ten L.N."/>
            <person name="Im W.T."/>
        </authorList>
    </citation>
    <scope>NUCLEOTIDE SEQUENCE [LARGE SCALE GENOMIC DNA]</scope>
    <source>
        <strain evidence="1 2">KCTC 13059</strain>
    </source>
</reference>
<gene>
    <name evidence="1" type="ORF">D7M11_07380</name>
</gene>
<dbReference type="InterPro" id="IPR011050">
    <property type="entry name" value="Pectin_lyase_fold/virulence"/>
</dbReference>
<dbReference type="InterPro" id="IPR006311">
    <property type="entry name" value="TAT_signal"/>
</dbReference>
<dbReference type="RefSeq" id="WP_120746523.1">
    <property type="nucleotide sequence ID" value="NZ_RBAH01000004.1"/>
</dbReference>
<dbReference type="SUPFAM" id="SSF51126">
    <property type="entry name" value="Pectin lyase-like"/>
    <property type="match status" value="1"/>
</dbReference>
<dbReference type="AlphaFoldDB" id="A0A3B0CKJ6"/>